<sequence>MLQRSCLDARAAVVGSSGAELIASLRAYAQSDPSAALVGRRPTTGAPRCVFVFSGQGDQWWGMGRELLERSPRFRAELERCDHELAPLLGWSVIDALGAEASGSRLAASAVAQPVLFALQVALAQQWRRFGIEPDALVGHSLGELAAALVAGVLSLADAAKLVVARAQVTERAAGLAKLAVVEMGPEPLATLLEQQGLEGLEVAAHNGPEQTVVCGPAASLARLAGARLLDHAYPFHSAHMQHSADELRAALEGSGLRAQPGTIPITSTVTGAELDGSRFDAGYWASQLRAPVQFAAAIAGLIDAGHRHFVEIGAHPVLSGSILSSLGSRAGVVVHSLRRGVDARTSTLGALAQLYVHGHTPDWSAVYAGRAPCNSVPLPRLPLSRQPAWHAPASPREPDSQITHPLLGRRVELAHRANERIWEVALSLTRLPMLGDHRFEGAAILPATAYLEMALAAVIEQRGAGLEAGAITLRNVEILAPLSVPNASARAVQLVLMDEAARFEIRSRAGEAGAWVLHAHGEIDTGTEIATASEPELGEPPTLSDQPGGSAALHYEQLRARGLDYGPAFRGVEQIGLRDGVAVAKLRATAPVAADPRYHVHPALLDAAAQVVAALGGDEGRPFLPVGVAAIRFVQRPGPRAWSLARITSEAERARTVDLELRDEAGRLQVDVQGLQLRYLDLASATARGRQGLDALVYQLEWRPSRLRALPRAQPPGLWLVLCDRAAFGDALIAALAATGDRCVRVEPGAAFTQVSSDHYRVDPARAEDMHALFGHVRERGEPCRGIVHGWSLTDAQPSDDDPPQDLNAEVAALERSSILDVAAVVHVLRELVGQRWPSPPKLWLVSRGAAPVRDDEAITTAGAPLWGLGRTLAQEHPGVFGGIVDVDPHATAQAQAQALIRELRAPDGEVQIAYRDAQRHVVRVTRARVPAAPSTSAQLRCRVDGCYLITGGLGGLGLHVARELVNCGARRLVLMGRSALPQRHTWASVDPSSRVGGQIAAIQGFEREGVSVHLAAVDVGDPDQVKAFLDQHRREGWPPIRGVVHLAGVLQDQILLRLDADMLAAVFRAKVVGAWVLHRALASYDLDLFVLFSSVAAVLGSAGQGNYAAANSYLDALARHRRARGLGGHSINWGPWADVGVARDDRRLAGRGIQSLAPDQALASMRSLLASARALGWTQITVMDVDWSRFARAHPTLSASPPIAELVAAELAAQQSAGQAPTPKPGEAAAAILALPIPERGPRIVALLTAHIALAVGRPAESLEADRPMVELGLDSLMGIELRARLEAQLGVELPMATLLEGPSIHVLADDLLARLSSTPAASPAPGRAARRRWLRARPGLPTLTLIHPGALDVECYAPLAAALESHGVEVIELPELEAGGASELEAPITALADRCVELLAGSQAQAQPQILAGWSLGGVLAYETAARLHARGHAVDHVALLDSPTPHVSDDAASYAEPALIAAFASYLGARGMAGSPPGFDPASEPLEQVRAWAVAFAGLPPSTDTEQIHALFGIYVAGLQRSVRRLAGYQPRPYAGPVMYLRAVDTLRAFAEVFPDSVEVWRGLCTGLTVHDVPGDHYSMFQAAHAPKLAAALRTAPDLT</sequence>
<dbReference type="RefSeq" id="WP_205632939.1">
    <property type="nucleotide sequence ID" value="NZ_JMCC02000016.1"/>
</dbReference>
<dbReference type="SMART" id="SM01294">
    <property type="entry name" value="PKS_PP_betabranch"/>
    <property type="match status" value="1"/>
</dbReference>
<evidence type="ECO:0000256" key="3">
    <source>
        <dbReference type="ARBA" id="ARBA00022679"/>
    </source>
</evidence>
<dbReference type="InterPro" id="IPR014043">
    <property type="entry name" value="Acyl_transferase_dom"/>
</dbReference>
<accession>A0A0C1ZKG5</accession>
<dbReference type="Gene3D" id="3.40.366.10">
    <property type="entry name" value="Malonyl-Coenzyme A Acyl Carrier Protein, domain 2"/>
    <property type="match status" value="1"/>
</dbReference>
<dbReference type="GO" id="GO:0004312">
    <property type="term" value="F:fatty acid synthase activity"/>
    <property type="evidence" value="ECO:0007669"/>
    <property type="project" value="TreeGrafter"/>
</dbReference>
<dbReference type="PROSITE" id="PS00012">
    <property type="entry name" value="PHOSPHOPANTETHEINE"/>
    <property type="match status" value="1"/>
</dbReference>
<dbReference type="PANTHER" id="PTHR43775">
    <property type="entry name" value="FATTY ACID SYNTHASE"/>
    <property type="match status" value="1"/>
</dbReference>
<dbReference type="InterPro" id="IPR001227">
    <property type="entry name" value="Ac_transferase_dom_sf"/>
</dbReference>
<dbReference type="Pfam" id="PF21394">
    <property type="entry name" value="Beta-ketacyl_N"/>
    <property type="match status" value="1"/>
</dbReference>
<gene>
    <name evidence="7" type="ORF">DB30_02224</name>
</gene>
<dbReference type="GO" id="GO:0031177">
    <property type="term" value="F:phosphopantetheine binding"/>
    <property type="evidence" value="ECO:0007669"/>
    <property type="project" value="InterPro"/>
</dbReference>
<feature type="active site" description="Proton donor; for dehydratase activity" evidence="4">
    <location>
        <position position="607"/>
    </location>
</feature>
<dbReference type="SUPFAM" id="SSF51735">
    <property type="entry name" value="NAD(P)-binding Rossmann-fold domains"/>
    <property type="match status" value="2"/>
</dbReference>
<dbReference type="SMART" id="SM00826">
    <property type="entry name" value="PKS_DH"/>
    <property type="match status" value="1"/>
</dbReference>
<evidence type="ECO:0000256" key="2">
    <source>
        <dbReference type="ARBA" id="ARBA00022553"/>
    </source>
</evidence>
<keyword evidence="1" id="KW-0596">Phosphopantetheine</keyword>
<dbReference type="InterPro" id="IPR049552">
    <property type="entry name" value="PKS_DH_N"/>
</dbReference>
<dbReference type="InterPro" id="IPR009081">
    <property type="entry name" value="PP-bd_ACP"/>
</dbReference>
<dbReference type="InterPro" id="IPR001031">
    <property type="entry name" value="Thioesterase"/>
</dbReference>
<dbReference type="InterPro" id="IPR042104">
    <property type="entry name" value="PKS_dehydratase_sf"/>
</dbReference>
<dbReference type="GO" id="GO:0006633">
    <property type="term" value="P:fatty acid biosynthetic process"/>
    <property type="evidence" value="ECO:0007669"/>
    <property type="project" value="TreeGrafter"/>
</dbReference>
<dbReference type="CDD" id="cd08955">
    <property type="entry name" value="KR_2_FAS_SDR_x"/>
    <property type="match status" value="1"/>
</dbReference>
<dbReference type="Gene3D" id="3.10.129.110">
    <property type="entry name" value="Polyketide synthase dehydratase"/>
    <property type="match status" value="1"/>
</dbReference>
<evidence type="ECO:0000256" key="4">
    <source>
        <dbReference type="PROSITE-ProRule" id="PRU01363"/>
    </source>
</evidence>
<feature type="region of interest" description="N-terminal hotdog fold" evidence="4">
    <location>
        <begin position="405"/>
        <end position="531"/>
    </location>
</feature>
<dbReference type="Proteomes" id="UP000031599">
    <property type="component" value="Unassembled WGS sequence"/>
</dbReference>
<evidence type="ECO:0000313" key="7">
    <source>
        <dbReference type="EMBL" id="KIG18009.1"/>
    </source>
</evidence>
<dbReference type="Gene3D" id="3.40.50.1820">
    <property type="entry name" value="alpha/beta hydrolase"/>
    <property type="match status" value="1"/>
</dbReference>
<comment type="caution">
    <text evidence="7">The sequence shown here is derived from an EMBL/GenBank/DDBJ whole genome shotgun (WGS) entry which is preliminary data.</text>
</comment>
<protein>
    <submittedName>
        <fullName evidence="7">Malonyl CoA-acyl carrier protein transacylase</fullName>
    </submittedName>
</protein>
<dbReference type="InterPro" id="IPR020807">
    <property type="entry name" value="PKS_DH"/>
</dbReference>
<dbReference type="PANTHER" id="PTHR43775:SF37">
    <property type="entry name" value="SI:DKEY-61P9.11"/>
    <property type="match status" value="1"/>
</dbReference>
<evidence type="ECO:0000313" key="8">
    <source>
        <dbReference type="Proteomes" id="UP000031599"/>
    </source>
</evidence>
<keyword evidence="3" id="KW-0808">Transferase</keyword>
<dbReference type="InterPro" id="IPR050091">
    <property type="entry name" value="PKS_NRPS_Biosynth_Enz"/>
</dbReference>
<dbReference type="Pfam" id="PF14765">
    <property type="entry name" value="PS-DH"/>
    <property type="match status" value="1"/>
</dbReference>
<dbReference type="InterPro" id="IPR029058">
    <property type="entry name" value="AB_hydrolase_fold"/>
</dbReference>
<dbReference type="InterPro" id="IPR049900">
    <property type="entry name" value="PKS_mFAS_DH"/>
</dbReference>
<dbReference type="InterPro" id="IPR020806">
    <property type="entry name" value="PKS_PP-bd"/>
</dbReference>
<name>A0A0C1ZKG5_9BACT</name>
<dbReference type="Gene3D" id="1.10.1200.10">
    <property type="entry name" value="ACP-like"/>
    <property type="match status" value="1"/>
</dbReference>
<evidence type="ECO:0000259" key="6">
    <source>
        <dbReference type="PROSITE" id="PS52019"/>
    </source>
</evidence>
<feature type="active site" description="Proton acceptor; for dehydratase activity" evidence="4">
    <location>
        <position position="438"/>
    </location>
</feature>
<dbReference type="Pfam" id="PF21089">
    <property type="entry name" value="PKS_DH_N"/>
    <property type="match status" value="1"/>
</dbReference>
<dbReference type="SMART" id="SM00827">
    <property type="entry name" value="PKS_AT"/>
    <property type="match status" value="1"/>
</dbReference>
<dbReference type="InterPro" id="IPR057326">
    <property type="entry name" value="KR_dom"/>
</dbReference>
<dbReference type="SUPFAM" id="SSF55048">
    <property type="entry name" value="Probable ACP-binding domain of malonyl-CoA ACP transacylase"/>
    <property type="match status" value="1"/>
</dbReference>
<evidence type="ECO:0000256" key="1">
    <source>
        <dbReference type="ARBA" id="ARBA00022450"/>
    </source>
</evidence>
<dbReference type="InterPro" id="IPR013968">
    <property type="entry name" value="PKS_KR"/>
</dbReference>
<dbReference type="Gene3D" id="3.40.50.720">
    <property type="entry name" value="NAD(P)-binding Rossmann-like Domain"/>
    <property type="match status" value="1"/>
</dbReference>
<dbReference type="Gene3D" id="3.30.70.3290">
    <property type="match status" value="1"/>
</dbReference>
<dbReference type="SMART" id="SM00822">
    <property type="entry name" value="PKS_KR"/>
    <property type="match status" value="1"/>
</dbReference>
<feature type="region of interest" description="C-terminal hotdog fold" evidence="4">
    <location>
        <begin position="545"/>
        <end position="687"/>
    </location>
</feature>
<dbReference type="Pfam" id="PF00698">
    <property type="entry name" value="Acyl_transf_1"/>
    <property type="match status" value="1"/>
</dbReference>
<dbReference type="SUPFAM" id="SSF47336">
    <property type="entry name" value="ACP-like"/>
    <property type="match status" value="1"/>
</dbReference>
<dbReference type="EMBL" id="JMCC02000016">
    <property type="protein sequence ID" value="KIG18009.1"/>
    <property type="molecule type" value="Genomic_DNA"/>
</dbReference>
<dbReference type="InterPro" id="IPR016035">
    <property type="entry name" value="Acyl_Trfase/lysoPLipase"/>
</dbReference>
<dbReference type="Pfam" id="PF00975">
    <property type="entry name" value="Thioesterase"/>
    <property type="match status" value="1"/>
</dbReference>
<dbReference type="SMART" id="SM00824">
    <property type="entry name" value="PKS_TE"/>
    <property type="match status" value="1"/>
</dbReference>
<dbReference type="PROSITE" id="PS52019">
    <property type="entry name" value="PKS_MFAS_DH"/>
    <property type="match status" value="1"/>
</dbReference>
<dbReference type="Pfam" id="PF00550">
    <property type="entry name" value="PP-binding"/>
    <property type="match status" value="1"/>
</dbReference>
<dbReference type="InterPro" id="IPR016036">
    <property type="entry name" value="Malonyl_transacylase_ACP-bd"/>
</dbReference>
<dbReference type="InterPro" id="IPR006162">
    <property type="entry name" value="Ppantetheine_attach_site"/>
</dbReference>
<dbReference type="SUPFAM" id="SSF52151">
    <property type="entry name" value="FabD/lysophospholipase-like"/>
    <property type="match status" value="1"/>
</dbReference>
<dbReference type="SUPFAM" id="SSF53474">
    <property type="entry name" value="alpha/beta-Hydrolases"/>
    <property type="match status" value="1"/>
</dbReference>
<keyword evidence="2" id="KW-0597">Phosphoprotein</keyword>
<dbReference type="InterPro" id="IPR036291">
    <property type="entry name" value="NAD(P)-bd_dom_sf"/>
</dbReference>
<dbReference type="SMART" id="SM00823">
    <property type="entry name" value="PKS_PP"/>
    <property type="match status" value="1"/>
</dbReference>
<organism evidence="7 8">
    <name type="scientific">Enhygromyxa salina</name>
    <dbReference type="NCBI Taxonomy" id="215803"/>
    <lineage>
        <taxon>Bacteria</taxon>
        <taxon>Pseudomonadati</taxon>
        <taxon>Myxococcota</taxon>
        <taxon>Polyangia</taxon>
        <taxon>Nannocystales</taxon>
        <taxon>Nannocystaceae</taxon>
        <taxon>Enhygromyxa</taxon>
    </lineage>
</organism>
<dbReference type="InterPro" id="IPR036736">
    <property type="entry name" value="ACP-like_sf"/>
</dbReference>
<feature type="domain" description="Carrier" evidence="5">
    <location>
        <begin position="1240"/>
        <end position="1318"/>
    </location>
</feature>
<dbReference type="InterPro" id="IPR020802">
    <property type="entry name" value="TesA-like"/>
</dbReference>
<reference evidence="7 8" key="1">
    <citation type="submission" date="2014-12" db="EMBL/GenBank/DDBJ databases">
        <title>Genome assembly of Enhygromyxa salina DSM 15201.</title>
        <authorList>
            <person name="Sharma G."/>
            <person name="Subramanian S."/>
        </authorList>
    </citation>
    <scope>NUCLEOTIDE SEQUENCE [LARGE SCALE GENOMIC DNA]</scope>
    <source>
        <strain evidence="7 8">DSM 15201</strain>
    </source>
</reference>
<feature type="domain" description="PKS/mFAS DH" evidence="6">
    <location>
        <begin position="405"/>
        <end position="687"/>
    </location>
</feature>
<dbReference type="InterPro" id="IPR049490">
    <property type="entry name" value="C883_1060-like_KR_N"/>
</dbReference>
<dbReference type="PROSITE" id="PS50075">
    <property type="entry name" value="CARRIER"/>
    <property type="match status" value="1"/>
</dbReference>
<proteinExistence type="predicted"/>
<dbReference type="Pfam" id="PF08659">
    <property type="entry name" value="KR"/>
    <property type="match status" value="1"/>
</dbReference>
<dbReference type="InterPro" id="IPR049551">
    <property type="entry name" value="PKS_DH_C"/>
</dbReference>
<evidence type="ECO:0000259" key="5">
    <source>
        <dbReference type="PROSITE" id="PS50075"/>
    </source>
</evidence>